<comment type="caution">
    <text evidence="2">The sequence shown here is derived from an EMBL/GenBank/DDBJ whole genome shotgun (WGS) entry which is preliminary data.</text>
</comment>
<dbReference type="OrthoDB" id="9801753at2"/>
<proteinExistence type="inferred from homology"/>
<keyword evidence="3" id="KW-1185">Reference proteome</keyword>
<gene>
    <name evidence="2" type="ORF">CLV94_3417</name>
</gene>
<name>A0A495LXC0_9FLAO</name>
<dbReference type="NCBIfam" id="TIGR00278">
    <property type="entry name" value="membrane protein insertion efficiency factor YidD"/>
    <property type="match status" value="1"/>
</dbReference>
<dbReference type="RefSeq" id="WP_121377686.1">
    <property type="nucleotide sequence ID" value="NZ_RBLC01000008.1"/>
</dbReference>
<accession>A0A495LXC0</accession>
<dbReference type="PANTHER" id="PTHR33383">
    <property type="entry name" value="MEMBRANE PROTEIN INSERTION EFFICIENCY FACTOR-RELATED"/>
    <property type="match status" value="1"/>
</dbReference>
<comment type="similarity">
    <text evidence="1">Belongs to the UPF0161 family.</text>
</comment>
<comment type="subcellular location">
    <subcellularLocation>
        <location evidence="1">Cell membrane</location>
        <topology evidence="1">Peripheral membrane protein</topology>
        <orientation evidence="1">Cytoplasmic side</orientation>
    </subcellularLocation>
</comment>
<dbReference type="EMBL" id="RBLC01000008">
    <property type="protein sequence ID" value="RKS17530.1"/>
    <property type="molecule type" value="Genomic_DNA"/>
</dbReference>
<keyword evidence="1" id="KW-0472">Membrane</keyword>
<evidence type="ECO:0000313" key="3">
    <source>
        <dbReference type="Proteomes" id="UP000277579"/>
    </source>
</evidence>
<sequence length="83" mass="9239">MGLKKILIAPFVLLIRFYQAGISPFLPSACRYEPTCSQYTLEALQIHGLFKGGYLGIKRILSCNPWGGKGYDPVPEKTCGHKH</sequence>
<keyword evidence="1" id="KW-1003">Cell membrane</keyword>
<dbReference type="InterPro" id="IPR002696">
    <property type="entry name" value="Membr_insert_effic_factor_YidD"/>
</dbReference>
<reference evidence="2 3" key="1">
    <citation type="submission" date="2018-10" db="EMBL/GenBank/DDBJ databases">
        <title>Genomic Encyclopedia of Archaeal and Bacterial Type Strains, Phase II (KMG-II): from individual species to whole genera.</title>
        <authorList>
            <person name="Goeker M."/>
        </authorList>
    </citation>
    <scope>NUCLEOTIDE SEQUENCE [LARGE SCALE GENOMIC DNA]</scope>
    <source>
        <strain evidence="2 3">DSM 29537</strain>
    </source>
</reference>
<evidence type="ECO:0000313" key="2">
    <source>
        <dbReference type="EMBL" id="RKS17530.1"/>
    </source>
</evidence>
<dbReference type="Pfam" id="PF01809">
    <property type="entry name" value="YidD"/>
    <property type="match status" value="1"/>
</dbReference>
<dbReference type="Proteomes" id="UP000277579">
    <property type="component" value="Unassembled WGS sequence"/>
</dbReference>
<protein>
    <recommendedName>
        <fullName evidence="1">Putative membrane protein insertion efficiency factor</fullName>
    </recommendedName>
</protein>
<dbReference type="SMART" id="SM01234">
    <property type="entry name" value="Haemolytic"/>
    <property type="match status" value="1"/>
</dbReference>
<dbReference type="AlphaFoldDB" id="A0A495LXC0"/>
<dbReference type="GO" id="GO:0005886">
    <property type="term" value="C:plasma membrane"/>
    <property type="evidence" value="ECO:0007669"/>
    <property type="project" value="UniProtKB-SubCell"/>
</dbReference>
<comment type="function">
    <text evidence="1">Could be involved in insertion of integral membrane proteins into the membrane.</text>
</comment>
<dbReference type="PANTHER" id="PTHR33383:SF1">
    <property type="entry name" value="MEMBRANE PROTEIN INSERTION EFFICIENCY FACTOR-RELATED"/>
    <property type="match status" value="1"/>
</dbReference>
<dbReference type="HAMAP" id="MF_00386">
    <property type="entry name" value="UPF0161_YidD"/>
    <property type="match status" value="1"/>
</dbReference>
<organism evidence="2 3">
    <name type="scientific">Flavobacterium endophyticum</name>
    <dbReference type="NCBI Taxonomy" id="1540163"/>
    <lineage>
        <taxon>Bacteria</taxon>
        <taxon>Pseudomonadati</taxon>
        <taxon>Bacteroidota</taxon>
        <taxon>Flavobacteriia</taxon>
        <taxon>Flavobacteriales</taxon>
        <taxon>Flavobacteriaceae</taxon>
        <taxon>Flavobacterium</taxon>
    </lineage>
</organism>
<evidence type="ECO:0000256" key="1">
    <source>
        <dbReference type="HAMAP-Rule" id="MF_00386"/>
    </source>
</evidence>